<comment type="catalytic activity">
    <reaction evidence="1 8">
        <text>Endonucleolytic cleavage to 5'-phosphomonoester.</text>
        <dbReference type="EC" id="3.1.26.3"/>
    </reaction>
</comment>
<keyword evidence="8" id="KW-0699">rRNA-binding</keyword>
<dbReference type="CDD" id="cd10845">
    <property type="entry name" value="DSRM_RNAse_III_family"/>
    <property type="match status" value="1"/>
</dbReference>
<dbReference type="NCBIfam" id="TIGR02191">
    <property type="entry name" value="RNaseIII"/>
    <property type="match status" value="1"/>
</dbReference>
<comment type="function">
    <text evidence="8">Digests double-stranded RNA. Involved in the processing of primary rRNA transcript to yield the immediate precursors to the large and small rRNAs (23S and 16S). Processes some mRNAs, and tRNAs when they are encoded in the rRNA operon. Processes pre-crRNA and tracrRNA of type II CRISPR loci if present in the organism.</text>
</comment>
<keyword evidence="8" id="KW-0819">tRNA processing</keyword>
<dbReference type="PROSITE" id="PS50137">
    <property type="entry name" value="DS_RBD"/>
    <property type="match status" value="1"/>
</dbReference>
<dbReference type="AlphaFoldDB" id="A0AAU8JLI9"/>
<organism evidence="11">
    <name type="scientific">Planktothricoides raciborskii GIHE-MW2</name>
    <dbReference type="NCBI Taxonomy" id="2792601"/>
    <lineage>
        <taxon>Bacteria</taxon>
        <taxon>Bacillati</taxon>
        <taxon>Cyanobacteriota</taxon>
        <taxon>Cyanophyceae</taxon>
        <taxon>Oscillatoriophycideae</taxon>
        <taxon>Oscillatoriales</taxon>
        <taxon>Oscillatoriaceae</taxon>
        <taxon>Planktothricoides</taxon>
    </lineage>
</organism>
<keyword evidence="5 8" id="KW-0255">Endonuclease</keyword>
<feature type="binding site" evidence="8">
    <location>
        <position position="127"/>
    </location>
    <ligand>
        <name>Mg(2+)</name>
        <dbReference type="ChEBI" id="CHEBI:18420"/>
    </ligand>
</feature>
<dbReference type="InterPro" id="IPR014720">
    <property type="entry name" value="dsRBD_dom"/>
</dbReference>
<dbReference type="GO" id="GO:0006364">
    <property type="term" value="P:rRNA processing"/>
    <property type="evidence" value="ECO:0007669"/>
    <property type="project" value="UniProtKB-UniRule"/>
</dbReference>
<comment type="subcellular location">
    <subcellularLocation>
        <location evidence="8">Cytoplasm</location>
    </subcellularLocation>
</comment>
<dbReference type="Pfam" id="PF00035">
    <property type="entry name" value="dsrm"/>
    <property type="match status" value="1"/>
</dbReference>
<feature type="domain" description="RNase III" evidence="10">
    <location>
        <begin position="16"/>
        <end position="141"/>
    </location>
</feature>
<keyword evidence="4 8" id="KW-0540">Nuclease</keyword>
<dbReference type="Gene3D" id="3.30.160.20">
    <property type="match status" value="1"/>
</dbReference>
<evidence type="ECO:0000256" key="7">
    <source>
        <dbReference type="ARBA" id="ARBA00022884"/>
    </source>
</evidence>
<evidence type="ECO:0000256" key="2">
    <source>
        <dbReference type="ARBA" id="ARBA00010183"/>
    </source>
</evidence>
<dbReference type="SMART" id="SM00358">
    <property type="entry name" value="DSRM"/>
    <property type="match status" value="1"/>
</dbReference>
<dbReference type="SUPFAM" id="SSF69065">
    <property type="entry name" value="RNase III domain-like"/>
    <property type="match status" value="1"/>
</dbReference>
<dbReference type="PANTHER" id="PTHR11207:SF0">
    <property type="entry name" value="RIBONUCLEASE 3"/>
    <property type="match status" value="1"/>
</dbReference>
<evidence type="ECO:0000256" key="1">
    <source>
        <dbReference type="ARBA" id="ARBA00000109"/>
    </source>
</evidence>
<keyword evidence="6 8" id="KW-0378">Hydrolase</keyword>
<evidence type="ECO:0000259" key="9">
    <source>
        <dbReference type="PROSITE" id="PS50137"/>
    </source>
</evidence>
<name>A0AAU8JLI9_9CYAN</name>
<evidence type="ECO:0000256" key="4">
    <source>
        <dbReference type="ARBA" id="ARBA00022722"/>
    </source>
</evidence>
<dbReference type="GO" id="GO:0005737">
    <property type="term" value="C:cytoplasm"/>
    <property type="evidence" value="ECO:0007669"/>
    <property type="project" value="UniProtKB-SubCell"/>
</dbReference>
<evidence type="ECO:0000256" key="6">
    <source>
        <dbReference type="ARBA" id="ARBA00022801"/>
    </source>
</evidence>
<dbReference type="GO" id="GO:0004525">
    <property type="term" value="F:ribonuclease III activity"/>
    <property type="evidence" value="ECO:0007669"/>
    <property type="project" value="UniProtKB-UniRule"/>
</dbReference>
<dbReference type="GO" id="GO:0046872">
    <property type="term" value="F:metal ion binding"/>
    <property type="evidence" value="ECO:0007669"/>
    <property type="project" value="UniProtKB-KW"/>
</dbReference>
<evidence type="ECO:0000259" key="10">
    <source>
        <dbReference type="PROSITE" id="PS50142"/>
    </source>
</evidence>
<comment type="cofactor">
    <cofactor evidence="8">
        <name>Mg(2+)</name>
        <dbReference type="ChEBI" id="CHEBI:18420"/>
    </cofactor>
</comment>
<accession>A0AAU8JLI9</accession>
<dbReference type="GO" id="GO:0003725">
    <property type="term" value="F:double-stranded RNA binding"/>
    <property type="evidence" value="ECO:0007669"/>
    <property type="project" value="TreeGrafter"/>
</dbReference>
<reference evidence="11" key="1">
    <citation type="submission" date="2024-07" db="EMBL/GenBank/DDBJ databases">
        <authorList>
            <person name="Kim Y.J."/>
            <person name="Jeong J.Y."/>
        </authorList>
    </citation>
    <scope>NUCLEOTIDE SEQUENCE</scope>
    <source>
        <strain evidence="11">GIHE-MW2</strain>
    </source>
</reference>
<feature type="binding site" evidence="8">
    <location>
        <position position="130"/>
    </location>
    <ligand>
        <name>Mg(2+)</name>
        <dbReference type="ChEBI" id="CHEBI:18420"/>
    </ligand>
</feature>
<evidence type="ECO:0000256" key="8">
    <source>
        <dbReference type="HAMAP-Rule" id="MF_00104"/>
    </source>
</evidence>
<comment type="subunit">
    <text evidence="8">Homodimer.</text>
</comment>
<dbReference type="GO" id="GO:0019843">
    <property type="term" value="F:rRNA binding"/>
    <property type="evidence" value="ECO:0007669"/>
    <property type="project" value="UniProtKB-KW"/>
</dbReference>
<keyword evidence="7 8" id="KW-0694">RNA-binding</keyword>
<dbReference type="HAMAP" id="MF_00104">
    <property type="entry name" value="RNase_III"/>
    <property type="match status" value="1"/>
</dbReference>
<feature type="domain" description="DRBM" evidence="9">
    <location>
        <begin position="169"/>
        <end position="243"/>
    </location>
</feature>
<feature type="binding site" evidence="8">
    <location>
        <position position="55"/>
    </location>
    <ligand>
        <name>Mg(2+)</name>
        <dbReference type="ChEBI" id="CHEBI:18420"/>
    </ligand>
</feature>
<gene>
    <name evidence="8 11" type="primary">rnc</name>
    <name evidence="11" type="ORF">ABWT76_003285</name>
</gene>
<feature type="active site" evidence="8">
    <location>
        <position position="130"/>
    </location>
</feature>
<evidence type="ECO:0000256" key="3">
    <source>
        <dbReference type="ARBA" id="ARBA00022664"/>
    </source>
</evidence>
<dbReference type="PROSITE" id="PS00517">
    <property type="entry name" value="RNASE_3_1"/>
    <property type="match status" value="1"/>
</dbReference>
<sequence length="256" mass="29053">MKVSLKVKYPPRQRELENLVEKLGLSSELPLQWQLLDLALTHPTSSVDRNYQQLEFVGDAVVRLAAAELLLETYPDSAVGEFAAIRSELVSDRTLAEIADCYGLEDYLLMSASTKRDILGRQSRLADALEAVMGALYLSTHTLEFIRPWLDTHFKPFAVKISQDPARQNYKHALQGWTQTHYKSLPEYRVRETPLVDCHILLPEERFTAEVWIQGKRQGTGKGRSKKAAEQAAAQQAFLSLTVTNSNHNLEIKRYI</sequence>
<evidence type="ECO:0000313" key="11">
    <source>
        <dbReference type="EMBL" id="XCM40172.1"/>
    </source>
</evidence>
<dbReference type="GO" id="GO:0006397">
    <property type="term" value="P:mRNA processing"/>
    <property type="evidence" value="ECO:0007669"/>
    <property type="project" value="UniProtKB-UniRule"/>
</dbReference>
<keyword evidence="8" id="KW-0479">Metal-binding</keyword>
<dbReference type="EC" id="3.1.26.3" evidence="8"/>
<feature type="active site" evidence="8">
    <location>
        <position position="59"/>
    </location>
</feature>
<dbReference type="GO" id="GO:0010468">
    <property type="term" value="P:regulation of gene expression"/>
    <property type="evidence" value="ECO:0007669"/>
    <property type="project" value="TreeGrafter"/>
</dbReference>
<keyword evidence="3 8" id="KW-0507">mRNA processing</keyword>
<keyword evidence="8" id="KW-0698">rRNA processing</keyword>
<keyword evidence="8" id="KW-0460">Magnesium</keyword>
<dbReference type="SUPFAM" id="SSF54768">
    <property type="entry name" value="dsRNA-binding domain-like"/>
    <property type="match status" value="1"/>
</dbReference>
<dbReference type="Pfam" id="PF00636">
    <property type="entry name" value="Ribonuclease_3"/>
    <property type="match status" value="1"/>
</dbReference>
<dbReference type="Gene3D" id="1.10.1520.10">
    <property type="entry name" value="Ribonuclease III domain"/>
    <property type="match status" value="1"/>
</dbReference>
<dbReference type="InterPro" id="IPR000999">
    <property type="entry name" value="RNase_III_dom"/>
</dbReference>
<dbReference type="EMBL" id="CP159837">
    <property type="protein sequence ID" value="XCM40172.1"/>
    <property type="molecule type" value="Genomic_DNA"/>
</dbReference>
<keyword evidence="8" id="KW-0963">Cytoplasm</keyword>
<dbReference type="CDD" id="cd00593">
    <property type="entry name" value="RIBOc"/>
    <property type="match status" value="1"/>
</dbReference>
<protein>
    <recommendedName>
        <fullName evidence="8">Ribonuclease 3</fullName>
        <ecNumber evidence="8">3.1.26.3</ecNumber>
    </recommendedName>
    <alternativeName>
        <fullName evidence="8">Ribonuclease III</fullName>
        <shortName evidence="8">RNase III</shortName>
    </alternativeName>
</protein>
<evidence type="ECO:0000256" key="5">
    <source>
        <dbReference type="ARBA" id="ARBA00022759"/>
    </source>
</evidence>
<dbReference type="InterPro" id="IPR011907">
    <property type="entry name" value="RNase_III"/>
</dbReference>
<comment type="similarity">
    <text evidence="2">Belongs to the ribonuclease III family.</text>
</comment>
<dbReference type="PANTHER" id="PTHR11207">
    <property type="entry name" value="RIBONUCLEASE III"/>
    <property type="match status" value="1"/>
</dbReference>
<dbReference type="PROSITE" id="PS50142">
    <property type="entry name" value="RNASE_3_2"/>
    <property type="match status" value="1"/>
</dbReference>
<proteinExistence type="inferred from homology"/>
<dbReference type="InterPro" id="IPR036389">
    <property type="entry name" value="RNase_III_sf"/>
</dbReference>
<dbReference type="GO" id="GO:0008033">
    <property type="term" value="P:tRNA processing"/>
    <property type="evidence" value="ECO:0007669"/>
    <property type="project" value="UniProtKB-KW"/>
</dbReference>
<dbReference type="SMART" id="SM00535">
    <property type="entry name" value="RIBOc"/>
    <property type="match status" value="1"/>
</dbReference>